<dbReference type="Proteomes" id="UP000831921">
    <property type="component" value="Chromosome"/>
</dbReference>
<accession>A0ABY5MW55</accession>
<keyword evidence="2" id="KW-1185">Reference proteome</keyword>
<reference evidence="1 2" key="1">
    <citation type="submission" date="2022-05" db="EMBL/GenBank/DDBJ databases">
        <title>S8-45 Sphingomonas ultraviolaceadurans.</title>
        <authorList>
            <person name="Liu Y."/>
        </authorList>
    </citation>
    <scope>NUCLEOTIDE SEQUENCE [LARGE SCALE GENOMIC DNA]</scope>
    <source>
        <strain evidence="1 2">S8-45</strain>
    </source>
</reference>
<sequence length="81" mass="9605">MRDSPSPPAHPCWTPERQLVFLHWLERTRSASEAAGKAGLSRESAYRLRARDPGGLFALMWRDIMARPFRIHWDHRVRPWR</sequence>
<gene>
    <name evidence="1" type="ORF">M1K48_10420</name>
</gene>
<evidence type="ECO:0000313" key="2">
    <source>
        <dbReference type="Proteomes" id="UP000831921"/>
    </source>
</evidence>
<evidence type="ECO:0008006" key="3">
    <source>
        <dbReference type="Google" id="ProtNLM"/>
    </source>
</evidence>
<evidence type="ECO:0000313" key="1">
    <source>
        <dbReference type="EMBL" id="UUR07353.1"/>
    </source>
</evidence>
<name>A0ABY5MW55_9SPHN</name>
<dbReference type="RefSeq" id="WP_249455019.1">
    <property type="nucleotide sequence ID" value="NZ_CP097253.1"/>
</dbReference>
<protein>
    <recommendedName>
        <fullName evidence="3">LysR family transcriptional regulator</fullName>
    </recommendedName>
</protein>
<proteinExistence type="predicted"/>
<dbReference type="EMBL" id="CP097253">
    <property type="protein sequence ID" value="UUR07353.1"/>
    <property type="molecule type" value="Genomic_DNA"/>
</dbReference>
<organism evidence="1 2">
    <name type="scientific">Sphingomonas glaciei</name>
    <dbReference type="NCBI Taxonomy" id="2938948"/>
    <lineage>
        <taxon>Bacteria</taxon>
        <taxon>Pseudomonadati</taxon>
        <taxon>Pseudomonadota</taxon>
        <taxon>Alphaproteobacteria</taxon>
        <taxon>Sphingomonadales</taxon>
        <taxon>Sphingomonadaceae</taxon>
        <taxon>Sphingomonas</taxon>
    </lineage>
</organism>